<evidence type="ECO:0000313" key="1">
    <source>
        <dbReference type="EMBL" id="QYA57301.1"/>
    </source>
</evidence>
<gene>
    <name evidence="1" type="ORF">ZYZZX_73</name>
</gene>
<dbReference type="Proteomes" id="UP000827415">
    <property type="component" value="Segment"/>
</dbReference>
<evidence type="ECO:0000313" key="2">
    <source>
        <dbReference type="Proteomes" id="UP000827415"/>
    </source>
</evidence>
<sequence>MTNKTPFSTLTSIQRLTMKMESNYWMYLEKVNGKNMIVCIEKTEKGYEVTNLDDNSFYGIGKNFMQAIAIIYKVNTGKISGNNTVKSVKTQEITLKAVFEEALQEAKAEKDSGKSWAIKDVYRDLLVVTGLDHHTAKSKQDFSKGYVLTSYATSKALEYKMIIESLEESA</sequence>
<name>A0AAE8BBR5_9CAUD</name>
<accession>A0AAE8BBR5</accession>
<reference evidence="1 2" key="1">
    <citation type="submission" date="2021-03" db="EMBL/GenBank/DDBJ databases">
        <authorList>
            <person name="Thompson D.W."/>
            <person name="Brown H.M.F."/>
            <person name="Thompson S.D."/>
            <person name="Grose J.H."/>
        </authorList>
    </citation>
    <scope>NUCLEOTIDE SEQUENCE [LARGE SCALE GENOMIC DNA]</scope>
</reference>
<dbReference type="EMBL" id="MW749004">
    <property type="protein sequence ID" value="QYA57301.1"/>
    <property type="molecule type" value="Genomic_DNA"/>
</dbReference>
<protein>
    <submittedName>
        <fullName evidence="1">Uncharacterized protein</fullName>
    </submittedName>
</protein>
<proteinExistence type="predicted"/>
<organism evidence="1 2">
    <name type="scientific">Hafnia phage vB_HpaM_Zyzzx</name>
    <dbReference type="NCBI Taxonomy" id="2836109"/>
    <lineage>
        <taxon>Viruses</taxon>
        <taxon>Duplodnaviria</taxon>
        <taxon>Heunggongvirae</taxon>
        <taxon>Uroviricota</taxon>
        <taxon>Caudoviricetes</taxon>
        <taxon>Andersonviridae</taxon>
        <taxon>Andersonviridae incertae sedis</taxon>
        <taxon>Daniellevirus</taxon>
        <taxon>Daniellevirus Zyzzx</taxon>
    </lineage>
</organism>
<keyword evidence="2" id="KW-1185">Reference proteome</keyword>